<name>A0ABY2QLJ7_9SPHN</name>
<keyword evidence="1" id="KW-0460">Magnesium</keyword>
<gene>
    <name evidence="3" type="ORF">E5988_01255</name>
</gene>
<evidence type="ECO:0000313" key="4">
    <source>
        <dbReference type="Proteomes" id="UP000308038"/>
    </source>
</evidence>
<keyword evidence="4" id="KW-1185">Reference proteome</keyword>
<evidence type="ECO:0000256" key="1">
    <source>
        <dbReference type="ARBA" id="ARBA00022842"/>
    </source>
</evidence>
<dbReference type="RefSeq" id="WP_136450473.1">
    <property type="nucleotide sequence ID" value="NZ_SSTI01000001.1"/>
</dbReference>
<dbReference type="CDD" id="cd04182">
    <property type="entry name" value="GT_2_like_f"/>
    <property type="match status" value="1"/>
</dbReference>
<dbReference type="SUPFAM" id="SSF53448">
    <property type="entry name" value="Nucleotide-diphospho-sugar transferases"/>
    <property type="match status" value="1"/>
</dbReference>
<sequence>MIAAEDTALLLLAAGQSRRFGAGPSKLDAVLEGRPLGIHVVETLAVLPFHARLAVVRRSLIDYASHGYATIVNDDPVGDMASSLRLGVRRAAEVKPQALLVVLSDMPRVTAGHIQRLLAAADGPSAIVASTDGDAPRPPAVFGCALLPLLERLSGDSGARDIIRRGKHVHAPAEELVDIDTLEQLRSLA</sequence>
<dbReference type="PANTHER" id="PTHR43777">
    <property type="entry name" value="MOLYBDENUM COFACTOR CYTIDYLYLTRANSFERASE"/>
    <property type="match status" value="1"/>
</dbReference>
<proteinExistence type="predicted"/>
<evidence type="ECO:0000259" key="2">
    <source>
        <dbReference type="Pfam" id="PF12804"/>
    </source>
</evidence>
<dbReference type="InterPro" id="IPR025877">
    <property type="entry name" value="MobA-like_NTP_Trfase"/>
</dbReference>
<dbReference type="Proteomes" id="UP000308038">
    <property type="component" value="Unassembled WGS sequence"/>
</dbReference>
<organism evidence="3 4">
    <name type="scientific">Sphingomonas olei</name>
    <dbReference type="NCBI Taxonomy" id="1886787"/>
    <lineage>
        <taxon>Bacteria</taxon>
        <taxon>Pseudomonadati</taxon>
        <taxon>Pseudomonadota</taxon>
        <taxon>Alphaproteobacteria</taxon>
        <taxon>Sphingomonadales</taxon>
        <taxon>Sphingomonadaceae</taxon>
        <taxon>Sphingomonas</taxon>
    </lineage>
</organism>
<protein>
    <submittedName>
        <fullName evidence="3">Nucleotidyltransferase family protein</fullName>
    </submittedName>
</protein>
<accession>A0ABY2QLJ7</accession>
<dbReference type="InterPro" id="IPR029044">
    <property type="entry name" value="Nucleotide-diphossugar_trans"/>
</dbReference>
<evidence type="ECO:0000313" key="3">
    <source>
        <dbReference type="EMBL" id="THG42117.1"/>
    </source>
</evidence>
<dbReference type="Pfam" id="PF12804">
    <property type="entry name" value="NTP_transf_3"/>
    <property type="match status" value="1"/>
</dbReference>
<dbReference type="PANTHER" id="PTHR43777:SF1">
    <property type="entry name" value="MOLYBDENUM COFACTOR CYTIDYLYLTRANSFERASE"/>
    <property type="match status" value="1"/>
</dbReference>
<feature type="domain" description="MobA-like NTP transferase" evidence="2">
    <location>
        <begin position="10"/>
        <end position="168"/>
    </location>
</feature>
<comment type="caution">
    <text evidence="3">The sequence shown here is derived from an EMBL/GenBank/DDBJ whole genome shotgun (WGS) entry which is preliminary data.</text>
</comment>
<dbReference type="EMBL" id="SSTI01000001">
    <property type="protein sequence ID" value="THG42117.1"/>
    <property type="molecule type" value="Genomic_DNA"/>
</dbReference>
<reference evidence="3 4" key="1">
    <citation type="submission" date="2019-04" db="EMBL/GenBank/DDBJ databases">
        <title>Microbes associate with the intestines of laboratory mice.</title>
        <authorList>
            <person name="Navarre W."/>
            <person name="Wong E."/>
            <person name="Huang K.C."/>
            <person name="Tropini C."/>
            <person name="Ng K."/>
            <person name="Yu B."/>
        </authorList>
    </citation>
    <scope>NUCLEOTIDE SEQUENCE [LARGE SCALE GENOMIC DNA]</scope>
    <source>
        <strain evidence="3 4">NM83_B4-11</strain>
    </source>
</reference>
<dbReference type="Gene3D" id="3.90.550.10">
    <property type="entry name" value="Spore Coat Polysaccharide Biosynthesis Protein SpsA, Chain A"/>
    <property type="match status" value="1"/>
</dbReference>